<dbReference type="Proteomes" id="UP001162834">
    <property type="component" value="Chromosome"/>
</dbReference>
<dbReference type="GO" id="GO:0006950">
    <property type="term" value="P:response to stress"/>
    <property type="evidence" value="ECO:0007669"/>
    <property type="project" value="TreeGrafter"/>
</dbReference>
<reference evidence="2" key="1">
    <citation type="journal article" date="2022" name="Int. J. Syst. Evol. Microbiol.">
        <title>Pseudomonas aegrilactucae sp. nov. and Pseudomonas morbosilactucae sp. nov., pathogens causing bacterial rot of lettuce in Japan.</title>
        <authorList>
            <person name="Sawada H."/>
            <person name="Fujikawa T."/>
            <person name="Satou M."/>
        </authorList>
    </citation>
    <scope>NUCLEOTIDE SEQUENCE</scope>
    <source>
        <strain evidence="2">0166_1</strain>
    </source>
</reference>
<proteinExistence type="predicted"/>
<evidence type="ECO:0000313" key="3">
    <source>
        <dbReference type="Proteomes" id="UP001162834"/>
    </source>
</evidence>
<dbReference type="InterPro" id="IPR036390">
    <property type="entry name" value="WH_DNA-bd_sf"/>
</dbReference>
<dbReference type="RefSeq" id="WP_259311579.1">
    <property type="nucleotide sequence ID" value="NZ_CP087164.1"/>
</dbReference>
<protein>
    <submittedName>
        <fullName evidence="2">Transcriptional regulator SlyA</fullName>
    </submittedName>
</protein>
<name>A0A9E7C2D6_9ACTN</name>
<dbReference type="SMART" id="SM00347">
    <property type="entry name" value="HTH_MARR"/>
    <property type="match status" value="1"/>
</dbReference>
<organism evidence="2 3">
    <name type="scientific">Capillimicrobium parvum</name>
    <dbReference type="NCBI Taxonomy" id="2884022"/>
    <lineage>
        <taxon>Bacteria</taxon>
        <taxon>Bacillati</taxon>
        <taxon>Actinomycetota</taxon>
        <taxon>Thermoleophilia</taxon>
        <taxon>Solirubrobacterales</taxon>
        <taxon>Capillimicrobiaceae</taxon>
        <taxon>Capillimicrobium</taxon>
    </lineage>
</organism>
<dbReference type="Gene3D" id="1.10.10.10">
    <property type="entry name" value="Winged helix-like DNA-binding domain superfamily/Winged helix DNA-binding domain"/>
    <property type="match status" value="1"/>
</dbReference>
<feature type="domain" description="HTH marR-type" evidence="1">
    <location>
        <begin position="22"/>
        <end position="154"/>
    </location>
</feature>
<dbReference type="EMBL" id="CP087164">
    <property type="protein sequence ID" value="UGS37527.1"/>
    <property type="molecule type" value="Genomic_DNA"/>
</dbReference>
<accession>A0A9E7C2D6</accession>
<gene>
    <name evidence="2" type="primary">slyA</name>
    <name evidence="2" type="ORF">DSM104329_03944</name>
</gene>
<evidence type="ECO:0000259" key="1">
    <source>
        <dbReference type="PROSITE" id="PS50995"/>
    </source>
</evidence>
<dbReference type="Pfam" id="PF12802">
    <property type="entry name" value="MarR_2"/>
    <property type="match status" value="1"/>
</dbReference>
<dbReference type="PANTHER" id="PTHR33164:SF43">
    <property type="entry name" value="HTH-TYPE TRANSCRIPTIONAL REPRESSOR YETL"/>
    <property type="match status" value="1"/>
</dbReference>
<dbReference type="PROSITE" id="PS50995">
    <property type="entry name" value="HTH_MARR_2"/>
    <property type="match status" value="1"/>
</dbReference>
<dbReference type="InterPro" id="IPR036388">
    <property type="entry name" value="WH-like_DNA-bd_sf"/>
</dbReference>
<sequence length="173" mass="18280">MGAVATTSKVAGGHGQRPECLTSDLGWLLSNASYALAGEIAQAFGPLGISPRGFHVLEAAAFDGGHTQSELAEMVGLDKTTMVVTVDALEAAGLAERRPSETDRRARVIEVTDAGREKIAEARAVIKAVQADVLGSLPPEQAEALLETLATLVGDRLSERIQCSPPLRRRQPR</sequence>
<evidence type="ECO:0000313" key="2">
    <source>
        <dbReference type="EMBL" id="UGS37527.1"/>
    </source>
</evidence>
<dbReference type="PRINTS" id="PR00598">
    <property type="entry name" value="HTHMARR"/>
</dbReference>
<keyword evidence="3" id="KW-1185">Reference proteome</keyword>
<dbReference type="GO" id="GO:0003700">
    <property type="term" value="F:DNA-binding transcription factor activity"/>
    <property type="evidence" value="ECO:0007669"/>
    <property type="project" value="InterPro"/>
</dbReference>
<dbReference type="SUPFAM" id="SSF46785">
    <property type="entry name" value="Winged helix' DNA-binding domain"/>
    <property type="match status" value="1"/>
</dbReference>
<dbReference type="PANTHER" id="PTHR33164">
    <property type="entry name" value="TRANSCRIPTIONAL REGULATOR, MARR FAMILY"/>
    <property type="match status" value="1"/>
</dbReference>
<dbReference type="InterPro" id="IPR039422">
    <property type="entry name" value="MarR/SlyA-like"/>
</dbReference>
<dbReference type="InterPro" id="IPR000835">
    <property type="entry name" value="HTH_MarR-typ"/>
</dbReference>
<dbReference type="AlphaFoldDB" id="A0A9E7C2D6"/>
<dbReference type="KEGG" id="sbae:DSM104329_03944"/>